<dbReference type="Proteomes" id="UP000605846">
    <property type="component" value="Unassembled WGS sequence"/>
</dbReference>
<evidence type="ECO:0000313" key="2">
    <source>
        <dbReference type="Proteomes" id="UP000605846"/>
    </source>
</evidence>
<protein>
    <submittedName>
        <fullName evidence="1">Uncharacterized protein</fullName>
    </submittedName>
</protein>
<accession>A0A8H7ETZ2</accession>
<gene>
    <name evidence="1" type="ORF">EC973_007727</name>
</gene>
<sequence>MSCQTCGGCFTGSGCTTTKPSKIKHDQHENRVLGLLKLAGQKDDKPSDDHDHVIPTLVAELSRNVYASQMALLSAYNQLPLTDFLELARCCCAHDMIGVHIAWAWEYCHGMPTDLLHVLKDQAKREELWDYLDGQAEVHEVLSQLPDGAAGRIKRSST</sequence>
<dbReference type="AlphaFoldDB" id="A0A8H7ETZ2"/>
<reference evidence="1" key="1">
    <citation type="submission" date="2020-01" db="EMBL/GenBank/DDBJ databases">
        <title>Genome Sequencing of Three Apophysomyces-Like Fungal Strains Confirms a Novel Fungal Genus in the Mucoromycota with divergent Burkholderia-like Endosymbiotic Bacteria.</title>
        <authorList>
            <person name="Stajich J.E."/>
            <person name="Macias A.M."/>
            <person name="Carter-House D."/>
            <person name="Lovett B."/>
            <person name="Kasson L.R."/>
            <person name="Berry K."/>
            <person name="Grigoriev I."/>
            <person name="Chang Y."/>
            <person name="Spatafora J."/>
            <person name="Kasson M.T."/>
        </authorList>
    </citation>
    <scope>NUCLEOTIDE SEQUENCE</scope>
    <source>
        <strain evidence="1">NRRL A-21654</strain>
    </source>
</reference>
<organism evidence="1 2">
    <name type="scientific">Apophysomyces ossiformis</name>
    <dbReference type="NCBI Taxonomy" id="679940"/>
    <lineage>
        <taxon>Eukaryota</taxon>
        <taxon>Fungi</taxon>
        <taxon>Fungi incertae sedis</taxon>
        <taxon>Mucoromycota</taxon>
        <taxon>Mucoromycotina</taxon>
        <taxon>Mucoromycetes</taxon>
        <taxon>Mucorales</taxon>
        <taxon>Mucorineae</taxon>
        <taxon>Mucoraceae</taxon>
        <taxon>Apophysomyces</taxon>
    </lineage>
</organism>
<evidence type="ECO:0000313" key="1">
    <source>
        <dbReference type="EMBL" id="KAF7731896.1"/>
    </source>
</evidence>
<dbReference type="OrthoDB" id="2278238at2759"/>
<dbReference type="EMBL" id="JABAYA010000006">
    <property type="protein sequence ID" value="KAF7731896.1"/>
    <property type="molecule type" value="Genomic_DNA"/>
</dbReference>
<comment type="caution">
    <text evidence="1">The sequence shown here is derived from an EMBL/GenBank/DDBJ whole genome shotgun (WGS) entry which is preliminary data.</text>
</comment>
<proteinExistence type="predicted"/>
<keyword evidence="2" id="KW-1185">Reference proteome</keyword>
<name>A0A8H7ETZ2_9FUNG</name>